<dbReference type="AlphaFoldDB" id="A0A2A2JJE0"/>
<comment type="caution">
    <text evidence="1">The sequence shown here is derived from an EMBL/GenBank/DDBJ whole genome shotgun (WGS) entry which is preliminary data.</text>
</comment>
<dbReference type="Proteomes" id="UP000218231">
    <property type="component" value="Unassembled WGS sequence"/>
</dbReference>
<organism evidence="1 2">
    <name type="scientific">Diploscapter pachys</name>
    <dbReference type="NCBI Taxonomy" id="2018661"/>
    <lineage>
        <taxon>Eukaryota</taxon>
        <taxon>Metazoa</taxon>
        <taxon>Ecdysozoa</taxon>
        <taxon>Nematoda</taxon>
        <taxon>Chromadorea</taxon>
        <taxon>Rhabditida</taxon>
        <taxon>Rhabditina</taxon>
        <taxon>Rhabditomorpha</taxon>
        <taxon>Rhabditoidea</taxon>
        <taxon>Rhabditidae</taxon>
        <taxon>Diploscapter</taxon>
    </lineage>
</organism>
<gene>
    <name evidence="1" type="ORF">WR25_26354</name>
</gene>
<keyword evidence="2" id="KW-1185">Reference proteome</keyword>
<evidence type="ECO:0008006" key="3">
    <source>
        <dbReference type="Google" id="ProtNLM"/>
    </source>
</evidence>
<evidence type="ECO:0000313" key="2">
    <source>
        <dbReference type="Proteomes" id="UP000218231"/>
    </source>
</evidence>
<proteinExistence type="predicted"/>
<name>A0A2A2JJE0_9BILA</name>
<protein>
    <recommendedName>
        <fullName evidence="3">CUB-like domain-containing protein</fullName>
    </recommendedName>
</protein>
<sequence>MVPRGSAFSFNVSKEFGFVDGQTHSIDIYIETANITVDSNPKQLSPGTGELVDFAATQTNSSRTYAAGNSSIYAIMACDNSEVGNFYFQEDCNRLMFFNNDSKFIGSASYLWMLRSSILSDNSTSSLTLYESYIADLYAQVFFYSPKNVDFNFDKYSVGWQNESVFLNVTDRFAAEIRFAKLNPNYQKCIQYVSFRDKNNSRLYVYSGVQEILNTDNMPTDNLVYVIYPNETIALPINYPLTESIYTFVAVNGSVDYRIDNNFTASFDSSSSPSVFTTHSTKIESTTKFSSTNSSSFMLFIVIYLVKTLHDTF</sequence>
<dbReference type="EMBL" id="LIAE01010397">
    <property type="protein sequence ID" value="PAV61830.1"/>
    <property type="molecule type" value="Genomic_DNA"/>
</dbReference>
<evidence type="ECO:0000313" key="1">
    <source>
        <dbReference type="EMBL" id="PAV61830.1"/>
    </source>
</evidence>
<accession>A0A2A2JJE0</accession>
<reference evidence="1 2" key="1">
    <citation type="journal article" date="2017" name="Curr. Biol.">
        <title>Genome architecture and evolution of a unichromosomal asexual nematode.</title>
        <authorList>
            <person name="Fradin H."/>
            <person name="Zegar C."/>
            <person name="Gutwein M."/>
            <person name="Lucas J."/>
            <person name="Kovtun M."/>
            <person name="Corcoran D."/>
            <person name="Baugh L.R."/>
            <person name="Kiontke K."/>
            <person name="Gunsalus K."/>
            <person name="Fitch D.H."/>
            <person name="Piano F."/>
        </authorList>
    </citation>
    <scope>NUCLEOTIDE SEQUENCE [LARGE SCALE GENOMIC DNA]</scope>
    <source>
        <strain evidence="1">PF1309</strain>
    </source>
</reference>